<dbReference type="Proteomes" id="UP000186817">
    <property type="component" value="Unassembled WGS sequence"/>
</dbReference>
<dbReference type="EMBL" id="LSRX01000625">
    <property type="protein sequence ID" value="OLP92383.1"/>
    <property type="molecule type" value="Genomic_DNA"/>
</dbReference>
<sequence length="193" mass="20901">MEKEQLPTLVGDALDVRLLQTWAAQEEQVAEEVRIAAFGSLLRPENNMKRRGNTEEELVLASECLRHFHGCENELSSFGTGDWCIACGEGFKTCRTEDDEIEDGHSPAPSEALSEHGDEQVVKKRGWSGAKRMLGKGLKKIRGGNIARQLCSKRCKDSAAIVVGSDSVVVVVVVVVVVLVVLVVLVAGSLSKS</sequence>
<reference evidence="2 3" key="1">
    <citation type="submission" date="2016-02" db="EMBL/GenBank/DDBJ databases">
        <title>Genome analysis of coral dinoflagellate symbionts highlights evolutionary adaptations to a symbiotic lifestyle.</title>
        <authorList>
            <person name="Aranda M."/>
            <person name="Li Y."/>
            <person name="Liew Y.J."/>
            <person name="Baumgarten S."/>
            <person name="Simakov O."/>
            <person name="Wilson M."/>
            <person name="Piel J."/>
            <person name="Ashoor H."/>
            <person name="Bougouffa S."/>
            <person name="Bajic V.B."/>
            <person name="Ryu T."/>
            <person name="Ravasi T."/>
            <person name="Bayer T."/>
            <person name="Micklem G."/>
            <person name="Kim H."/>
            <person name="Bhak J."/>
            <person name="Lajeunesse T.C."/>
            <person name="Voolstra C.R."/>
        </authorList>
    </citation>
    <scope>NUCLEOTIDE SEQUENCE [LARGE SCALE GENOMIC DNA]</scope>
    <source>
        <strain evidence="2 3">CCMP2467</strain>
    </source>
</reference>
<evidence type="ECO:0000313" key="2">
    <source>
        <dbReference type="EMBL" id="OLP92383.1"/>
    </source>
</evidence>
<keyword evidence="1" id="KW-0812">Transmembrane</keyword>
<gene>
    <name evidence="2" type="ORF">AK812_SmicGene25818</name>
</gene>
<evidence type="ECO:0000313" key="3">
    <source>
        <dbReference type="Proteomes" id="UP000186817"/>
    </source>
</evidence>
<keyword evidence="1" id="KW-1133">Transmembrane helix</keyword>
<organism evidence="2 3">
    <name type="scientific">Symbiodinium microadriaticum</name>
    <name type="common">Dinoflagellate</name>
    <name type="synonym">Zooxanthella microadriatica</name>
    <dbReference type="NCBI Taxonomy" id="2951"/>
    <lineage>
        <taxon>Eukaryota</taxon>
        <taxon>Sar</taxon>
        <taxon>Alveolata</taxon>
        <taxon>Dinophyceae</taxon>
        <taxon>Suessiales</taxon>
        <taxon>Symbiodiniaceae</taxon>
        <taxon>Symbiodinium</taxon>
    </lineage>
</organism>
<accession>A0A1Q9DAZ1</accession>
<keyword evidence="3" id="KW-1185">Reference proteome</keyword>
<dbReference type="OrthoDB" id="10532455at2759"/>
<name>A0A1Q9DAZ1_SYMMI</name>
<comment type="caution">
    <text evidence="2">The sequence shown here is derived from an EMBL/GenBank/DDBJ whole genome shotgun (WGS) entry which is preliminary data.</text>
</comment>
<proteinExistence type="predicted"/>
<evidence type="ECO:0000256" key="1">
    <source>
        <dbReference type="SAM" id="Phobius"/>
    </source>
</evidence>
<keyword evidence="1" id="KW-0472">Membrane</keyword>
<dbReference type="AlphaFoldDB" id="A0A1Q9DAZ1"/>
<protein>
    <submittedName>
        <fullName evidence="2">Uncharacterized protein</fullName>
    </submittedName>
</protein>
<feature type="transmembrane region" description="Helical" evidence="1">
    <location>
        <begin position="168"/>
        <end position="190"/>
    </location>
</feature>